<feature type="transmembrane region" description="Helical" evidence="2">
    <location>
        <begin position="331"/>
        <end position="352"/>
    </location>
</feature>
<evidence type="ECO:0000256" key="2">
    <source>
        <dbReference type="SAM" id="Phobius"/>
    </source>
</evidence>
<feature type="transmembrane region" description="Helical" evidence="2">
    <location>
        <begin position="226"/>
        <end position="245"/>
    </location>
</feature>
<reference evidence="3" key="1">
    <citation type="submission" date="2023-10" db="EMBL/GenBank/DDBJ databases">
        <authorList>
            <person name="Chen Y."/>
            <person name="Shah S."/>
            <person name="Dougan E. K."/>
            <person name="Thang M."/>
            <person name="Chan C."/>
        </authorList>
    </citation>
    <scope>NUCLEOTIDE SEQUENCE [LARGE SCALE GENOMIC DNA]</scope>
</reference>
<feature type="transmembrane region" description="Helical" evidence="2">
    <location>
        <begin position="160"/>
        <end position="179"/>
    </location>
</feature>
<evidence type="ECO:0000313" key="4">
    <source>
        <dbReference type="Proteomes" id="UP001189429"/>
    </source>
</evidence>
<accession>A0ABN9RI62</accession>
<evidence type="ECO:0000256" key="1">
    <source>
        <dbReference type="SAM" id="MobiDB-lite"/>
    </source>
</evidence>
<keyword evidence="2" id="KW-0812">Transmembrane</keyword>
<feature type="compositionally biased region" description="Low complexity" evidence="1">
    <location>
        <begin position="20"/>
        <end position="30"/>
    </location>
</feature>
<feature type="non-terminal residue" evidence="3">
    <location>
        <position position="1"/>
    </location>
</feature>
<evidence type="ECO:0000313" key="3">
    <source>
        <dbReference type="EMBL" id="CAK0816371.1"/>
    </source>
</evidence>
<keyword evidence="4" id="KW-1185">Reference proteome</keyword>
<feature type="transmembrane region" description="Helical" evidence="2">
    <location>
        <begin position="185"/>
        <end position="205"/>
    </location>
</feature>
<sequence>RPPRPCAWRPPRLSAPPRGPLAAPAPRSAATLPQASRPEKPPPAARRRTRGGAAPWRPFGALRRAGPCAPPSSTAPRRSRQPPRGGPPGPPPGPPSGRPPWRCSWRRRACWPRIPSRSRSSGWCSSPRSRRCIFLKAAASLRVSGLAGLAGRLGFPCPGFLGLLGFLTLLVGPALVLVGPFVHCALASIVGAKMLLVFLAVATYTGHWKPMRSAEDDTSAVFHMRAVMGNLSIMGGCVAIVGFALRDLHCTGVFQPYFQWWRYHSFFVVEFGRVVLVLTFLKSAFQLRIRGFVGIATHFGFPCAPIMGFGAFASNLVGSACVVIGPLLPRALLAASTSIAGALLLIVFLVVATYVGHFRALGAGTGQEQREHVLLLAKNVSVVGALITVIGFDLAGL</sequence>
<feature type="transmembrane region" description="Helical" evidence="2">
    <location>
        <begin position="306"/>
        <end position="325"/>
    </location>
</feature>
<keyword evidence="2" id="KW-0472">Membrane</keyword>
<keyword evidence="2" id="KW-1133">Transmembrane helix</keyword>
<name>A0ABN9RI62_9DINO</name>
<comment type="caution">
    <text evidence="3">The sequence shown here is derived from an EMBL/GenBank/DDBJ whole genome shotgun (WGS) entry which is preliminary data.</text>
</comment>
<gene>
    <name evidence="3" type="ORF">PCOR1329_LOCUS19363</name>
</gene>
<feature type="transmembrane region" description="Helical" evidence="2">
    <location>
        <begin position="373"/>
        <end position="392"/>
    </location>
</feature>
<organism evidence="3 4">
    <name type="scientific">Prorocentrum cordatum</name>
    <dbReference type="NCBI Taxonomy" id="2364126"/>
    <lineage>
        <taxon>Eukaryota</taxon>
        <taxon>Sar</taxon>
        <taxon>Alveolata</taxon>
        <taxon>Dinophyceae</taxon>
        <taxon>Prorocentrales</taxon>
        <taxon>Prorocentraceae</taxon>
        <taxon>Prorocentrum</taxon>
    </lineage>
</organism>
<feature type="region of interest" description="Disordered" evidence="1">
    <location>
        <begin position="1"/>
        <end position="100"/>
    </location>
</feature>
<feature type="compositionally biased region" description="Pro residues" evidence="1">
    <location>
        <begin position="84"/>
        <end position="98"/>
    </location>
</feature>
<feature type="compositionally biased region" description="Low complexity" evidence="1">
    <location>
        <begin position="1"/>
        <end position="12"/>
    </location>
</feature>
<protein>
    <submittedName>
        <fullName evidence="3">Uncharacterized protein</fullName>
    </submittedName>
</protein>
<proteinExistence type="predicted"/>
<dbReference type="Proteomes" id="UP001189429">
    <property type="component" value="Unassembled WGS sequence"/>
</dbReference>
<dbReference type="EMBL" id="CAUYUJ010006177">
    <property type="protein sequence ID" value="CAK0816371.1"/>
    <property type="molecule type" value="Genomic_DNA"/>
</dbReference>
<feature type="transmembrane region" description="Helical" evidence="2">
    <location>
        <begin position="265"/>
        <end position="285"/>
    </location>
</feature>